<keyword evidence="3" id="KW-1185">Reference proteome</keyword>
<name>A0ABR3PC93_9PEZI</name>
<evidence type="ECO:0000256" key="1">
    <source>
        <dbReference type="SAM" id="MobiDB-lite"/>
    </source>
</evidence>
<evidence type="ECO:0000313" key="3">
    <source>
        <dbReference type="Proteomes" id="UP001562354"/>
    </source>
</evidence>
<accession>A0ABR3PC93</accession>
<dbReference type="Proteomes" id="UP001562354">
    <property type="component" value="Unassembled WGS sequence"/>
</dbReference>
<evidence type="ECO:0000313" key="2">
    <source>
        <dbReference type="EMBL" id="KAL1303321.1"/>
    </source>
</evidence>
<feature type="compositionally biased region" description="Low complexity" evidence="1">
    <location>
        <begin position="93"/>
        <end position="108"/>
    </location>
</feature>
<dbReference type="GeneID" id="95980423"/>
<protein>
    <submittedName>
        <fullName evidence="2">Uncharacterized protein</fullName>
    </submittedName>
</protein>
<comment type="caution">
    <text evidence="2">The sequence shown here is derived from an EMBL/GenBank/DDBJ whole genome shotgun (WGS) entry which is preliminary data.</text>
</comment>
<dbReference type="EMBL" id="JBFMKM010000010">
    <property type="protein sequence ID" value="KAL1303321.1"/>
    <property type="molecule type" value="Genomic_DNA"/>
</dbReference>
<sequence length="202" mass="22892">MDAYISKAGEVEIREEKKCKSCANCPKRTTPKRFDEGWDDQDSLSSSWEEHRGVDAQAQQPERHRKTEQSRRRMPSRCSPSRMLKDEHRRRSQSISSNDSSSARDAVSCPPDIEEIDMYMPSVDHKWFTPGAISRLSTTETPQEEQDILLKQAIQDATTASSKPARSPKGCGYSCKLHEVRASGVKPVSTANEMIQVYQDAW</sequence>
<organism evidence="2 3">
    <name type="scientific">Neodothiora populina</name>
    <dbReference type="NCBI Taxonomy" id="2781224"/>
    <lineage>
        <taxon>Eukaryota</taxon>
        <taxon>Fungi</taxon>
        <taxon>Dikarya</taxon>
        <taxon>Ascomycota</taxon>
        <taxon>Pezizomycotina</taxon>
        <taxon>Dothideomycetes</taxon>
        <taxon>Dothideomycetidae</taxon>
        <taxon>Dothideales</taxon>
        <taxon>Dothioraceae</taxon>
        <taxon>Neodothiora</taxon>
    </lineage>
</organism>
<reference evidence="2 3" key="1">
    <citation type="submission" date="2024-07" db="EMBL/GenBank/DDBJ databases">
        <title>Draft sequence of the Neodothiora populina.</title>
        <authorList>
            <person name="Drown D.D."/>
            <person name="Schuette U.S."/>
            <person name="Buechlein A.B."/>
            <person name="Rusch D.R."/>
            <person name="Winton L.W."/>
            <person name="Adams G.A."/>
        </authorList>
    </citation>
    <scope>NUCLEOTIDE SEQUENCE [LARGE SCALE GENOMIC DNA]</scope>
    <source>
        <strain evidence="2 3">CPC 39397</strain>
    </source>
</reference>
<feature type="region of interest" description="Disordered" evidence="1">
    <location>
        <begin position="23"/>
        <end position="108"/>
    </location>
</feature>
<dbReference type="RefSeq" id="XP_069199596.1">
    <property type="nucleotide sequence ID" value="XM_069346717.1"/>
</dbReference>
<feature type="compositionally biased region" description="Basic and acidic residues" evidence="1">
    <location>
        <begin position="61"/>
        <end position="71"/>
    </location>
</feature>
<proteinExistence type="predicted"/>
<gene>
    <name evidence="2" type="ORF">AAFC00_006724</name>
</gene>